<evidence type="ECO:0000259" key="1">
    <source>
        <dbReference type="Pfam" id="PF11716"/>
    </source>
</evidence>
<keyword evidence="3" id="KW-1185">Reference proteome</keyword>
<organism evidence="2 3">
    <name type="scientific">Aeromicrobium panaciterrae</name>
    <dbReference type="NCBI Taxonomy" id="363861"/>
    <lineage>
        <taxon>Bacteria</taxon>
        <taxon>Bacillati</taxon>
        <taxon>Actinomycetota</taxon>
        <taxon>Actinomycetes</taxon>
        <taxon>Propionibacteriales</taxon>
        <taxon>Nocardioidaceae</taxon>
        <taxon>Aeromicrobium</taxon>
    </lineage>
</organism>
<reference evidence="2 3" key="1">
    <citation type="submission" date="2023-07" db="EMBL/GenBank/DDBJ databases">
        <title>Sorghum-associated microbial communities from plants grown in Nebraska, USA.</title>
        <authorList>
            <person name="Schachtman D."/>
        </authorList>
    </citation>
    <scope>NUCLEOTIDE SEQUENCE [LARGE SCALE GENOMIC DNA]</scope>
    <source>
        <strain evidence="2 3">BE248</strain>
    </source>
</reference>
<feature type="domain" description="Mycothiol-dependent maleylpyruvate isomerase metal-binding" evidence="1">
    <location>
        <begin position="20"/>
        <end position="161"/>
    </location>
</feature>
<gene>
    <name evidence="2" type="ORF">J2X11_000996</name>
</gene>
<evidence type="ECO:0000313" key="3">
    <source>
        <dbReference type="Proteomes" id="UP001257739"/>
    </source>
</evidence>
<evidence type="ECO:0000313" key="2">
    <source>
        <dbReference type="EMBL" id="MDR7086157.1"/>
    </source>
</evidence>
<sequence length="213" mass="22610">MDPIDRAAFVNACHDAFSLASHSAVAKAWNNESACAGMTVGGLAHHLLAQASSVVRALDTPPTTEAPIALLDHYARADWVKAGPDDEANLSIRHAADESATDGHATVLAQAARALAHLPEVLAAPRSPDCIHIPWQGWSLTTDDFLVTRSMEIVVHSDDLAASVGLPLPEFPDNIVEHVVHLLAGVSLRRHGQEAIVRGLSRPQRAPSSISAF</sequence>
<dbReference type="EMBL" id="JAVDWH010000001">
    <property type="protein sequence ID" value="MDR7086157.1"/>
    <property type="molecule type" value="Genomic_DNA"/>
</dbReference>
<dbReference type="RefSeq" id="WP_309967457.1">
    <property type="nucleotide sequence ID" value="NZ_JAVDWH010000001.1"/>
</dbReference>
<dbReference type="Pfam" id="PF11716">
    <property type="entry name" value="MDMPI_N"/>
    <property type="match status" value="1"/>
</dbReference>
<protein>
    <recommendedName>
        <fullName evidence="1">Mycothiol-dependent maleylpyruvate isomerase metal-binding domain-containing protein</fullName>
    </recommendedName>
</protein>
<proteinExistence type="predicted"/>
<comment type="caution">
    <text evidence="2">The sequence shown here is derived from an EMBL/GenBank/DDBJ whole genome shotgun (WGS) entry which is preliminary data.</text>
</comment>
<dbReference type="Gene3D" id="1.20.120.450">
    <property type="entry name" value="dinb family like domain"/>
    <property type="match status" value="1"/>
</dbReference>
<dbReference type="InterPro" id="IPR024344">
    <property type="entry name" value="MDMPI_metal-binding"/>
</dbReference>
<dbReference type="InterPro" id="IPR034660">
    <property type="entry name" value="DinB/YfiT-like"/>
</dbReference>
<dbReference type="Proteomes" id="UP001257739">
    <property type="component" value="Unassembled WGS sequence"/>
</dbReference>
<dbReference type="SUPFAM" id="SSF109854">
    <property type="entry name" value="DinB/YfiT-like putative metalloenzymes"/>
    <property type="match status" value="1"/>
</dbReference>
<name>A0ABU1ULU6_9ACTN</name>
<accession>A0ABU1ULU6</accession>